<evidence type="ECO:0000313" key="2">
    <source>
        <dbReference type="Proteomes" id="UP001442841"/>
    </source>
</evidence>
<evidence type="ECO:0008006" key="3">
    <source>
        <dbReference type="Google" id="ProtNLM"/>
    </source>
</evidence>
<gene>
    <name evidence="1" type="ORF">AADG42_18665</name>
</gene>
<dbReference type="EMBL" id="CP154795">
    <property type="protein sequence ID" value="XAN09252.1"/>
    <property type="molecule type" value="Genomic_DNA"/>
</dbReference>
<sequence>MKTRYTEGMSLERIGAVLGYSPGTVRAHLLAAQVVMRDSHGR</sequence>
<name>A0ABZ3FV48_9ACTN</name>
<dbReference type="SUPFAM" id="SSF88659">
    <property type="entry name" value="Sigma3 and sigma4 domains of RNA polymerase sigma factors"/>
    <property type="match status" value="1"/>
</dbReference>
<proteinExistence type="predicted"/>
<dbReference type="Gene3D" id="1.10.10.10">
    <property type="entry name" value="Winged helix-like DNA-binding domain superfamily/Winged helix DNA-binding domain"/>
    <property type="match status" value="1"/>
</dbReference>
<accession>A0ABZ3FV48</accession>
<evidence type="ECO:0000313" key="1">
    <source>
        <dbReference type="EMBL" id="XAN09252.1"/>
    </source>
</evidence>
<dbReference type="InterPro" id="IPR036388">
    <property type="entry name" value="WH-like_DNA-bd_sf"/>
</dbReference>
<dbReference type="Proteomes" id="UP001442841">
    <property type="component" value="Chromosome"/>
</dbReference>
<organism evidence="1 2">
    <name type="scientific">Ammonicoccus fulvus</name>
    <dbReference type="NCBI Taxonomy" id="3138240"/>
    <lineage>
        <taxon>Bacteria</taxon>
        <taxon>Bacillati</taxon>
        <taxon>Actinomycetota</taxon>
        <taxon>Actinomycetes</taxon>
        <taxon>Propionibacteriales</taxon>
        <taxon>Propionibacteriaceae</taxon>
        <taxon>Ammonicoccus</taxon>
    </lineage>
</organism>
<reference evidence="1 2" key="1">
    <citation type="submission" date="2024-04" db="EMBL/GenBank/DDBJ databases">
        <title>Isolation of an actinomycete strain from pig manure.</title>
        <authorList>
            <person name="Gong T."/>
            <person name="Yu Z."/>
            <person name="An M."/>
            <person name="Wei C."/>
            <person name="Yang W."/>
            <person name="Liu L."/>
        </authorList>
    </citation>
    <scope>NUCLEOTIDE SEQUENCE [LARGE SCALE GENOMIC DNA]</scope>
    <source>
        <strain evidence="1 2">ZF39</strain>
    </source>
</reference>
<keyword evidence="2" id="KW-1185">Reference proteome</keyword>
<protein>
    <recommendedName>
        <fullName evidence="3">RNA polymerase sigma factor 70 region 4 type 2 domain-containing protein</fullName>
    </recommendedName>
</protein>
<dbReference type="RefSeq" id="WP_141680108.1">
    <property type="nucleotide sequence ID" value="NZ_CP154795.1"/>
</dbReference>
<dbReference type="InterPro" id="IPR013324">
    <property type="entry name" value="RNA_pol_sigma_r3/r4-like"/>
</dbReference>